<dbReference type="InterPro" id="IPR015199">
    <property type="entry name" value="DNA_pol_III_delta_C"/>
</dbReference>
<evidence type="ECO:0000256" key="6">
    <source>
        <dbReference type="ARBA" id="ARBA00022932"/>
    </source>
</evidence>
<dbReference type="InterPro" id="IPR050238">
    <property type="entry name" value="DNA_Rep/Repair_Clamp_Loader"/>
</dbReference>
<evidence type="ECO:0000256" key="7">
    <source>
        <dbReference type="ARBA" id="ARBA00049244"/>
    </source>
</evidence>
<dbReference type="Pfam" id="PF13177">
    <property type="entry name" value="DNA_pol3_delta2"/>
    <property type="match status" value="1"/>
</dbReference>
<sequence>MEIAATPWPIVGHTVAVEMLARAARTGQVAHAYLFSGPEGIGRFTLARIFAQALLCEAPADERPCGRCSACQRVERGVHPDVSVISRETQAATEERGDGKHTRISIETVRNLRASISLRPMEGRWRVAIIAESDLLSRDAFDALLKTLEEPPPFVVLILIATEAEALPETIRSRCQPVPLEPLSRSAVAAELTRRGIPPEDAATIASLSRGRIGHALALAADPEALNARRQAVDAGLEMIESPLAAIAGARRLADTYRRGQRDVVERQIDLLLGLWRDLLLLAGGCDDAIVNADRRDRLARLARQWTLAEIHRGVVATLQALGDLAINAQPRLVLDHMVTQWPQPR</sequence>
<dbReference type="InterPro" id="IPR004622">
    <property type="entry name" value="DNA_pol_HolB"/>
</dbReference>
<evidence type="ECO:0000256" key="1">
    <source>
        <dbReference type="ARBA" id="ARBA00012417"/>
    </source>
</evidence>
<proteinExistence type="predicted"/>
<gene>
    <name evidence="9" type="ordered locus">Sthe_0659</name>
</gene>
<reference evidence="9 10" key="2">
    <citation type="journal article" date="2010" name="Stand. Genomic Sci.">
        <title>Complete genome sequence of Desulfohalobium retbaense type strain (HR(100)).</title>
        <authorList>
            <person name="Spring S."/>
            <person name="Nolan M."/>
            <person name="Lapidus A."/>
            <person name="Glavina Del Rio T."/>
            <person name="Copeland A."/>
            <person name="Tice H."/>
            <person name="Cheng J.F."/>
            <person name="Lucas S."/>
            <person name="Land M."/>
            <person name="Chen F."/>
            <person name="Bruce D."/>
            <person name="Goodwin L."/>
            <person name="Pitluck S."/>
            <person name="Ivanova N."/>
            <person name="Mavromatis K."/>
            <person name="Mikhailova N."/>
            <person name="Pati A."/>
            <person name="Chen A."/>
            <person name="Palaniappan K."/>
            <person name="Hauser L."/>
            <person name="Chang Y.J."/>
            <person name="Jeffries C.D."/>
            <person name="Munk C."/>
            <person name="Kiss H."/>
            <person name="Chain P."/>
            <person name="Han C."/>
            <person name="Brettin T."/>
            <person name="Detter J.C."/>
            <person name="Schuler E."/>
            <person name="Goker M."/>
            <person name="Rohde M."/>
            <person name="Bristow J."/>
            <person name="Eisen J.A."/>
            <person name="Markowitz V."/>
            <person name="Hugenholtz P."/>
            <person name="Kyrpides N.C."/>
            <person name="Klenk H.P."/>
        </authorList>
    </citation>
    <scope>NUCLEOTIDE SEQUENCE [LARGE SCALE GENOMIC DNA]</scope>
    <source>
        <strain evidence="10">ATCC 49802 / DSM 20745 / S 6022</strain>
    </source>
</reference>
<dbReference type="OrthoDB" id="9810148at2"/>
<evidence type="ECO:0000256" key="2">
    <source>
        <dbReference type="ARBA" id="ARBA00014363"/>
    </source>
</evidence>
<dbReference type="InterPro" id="IPR027417">
    <property type="entry name" value="P-loop_NTPase"/>
</dbReference>
<feature type="domain" description="DNA polymerase III delta subunit C-terminal" evidence="8">
    <location>
        <begin position="266"/>
        <end position="342"/>
    </location>
</feature>
<evidence type="ECO:0000256" key="3">
    <source>
        <dbReference type="ARBA" id="ARBA00022679"/>
    </source>
</evidence>
<dbReference type="RefSeq" id="WP_012871143.1">
    <property type="nucleotide sequence ID" value="NC_013523.1"/>
</dbReference>
<dbReference type="FunCoup" id="D1C1H9">
    <property type="interactions" value="127"/>
</dbReference>
<reference evidence="10" key="1">
    <citation type="submission" date="2009-11" db="EMBL/GenBank/DDBJ databases">
        <title>The complete chromosome 1 of Sphaerobacter thermophilus DSM 20745.</title>
        <authorList>
            <person name="Lucas S."/>
            <person name="Copeland A."/>
            <person name="Lapidus A."/>
            <person name="Glavina del Rio T."/>
            <person name="Dalin E."/>
            <person name="Tice H."/>
            <person name="Bruce D."/>
            <person name="Goodwin L."/>
            <person name="Pitluck S."/>
            <person name="Kyrpides N."/>
            <person name="Mavromatis K."/>
            <person name="Ivanova N."/>
            <person name="Mikhailova N."/>
            <person name="LaButti K.M."/>
            <person name="Clum A."/>
            <person name="Sun H.I."/>
            <person name="Brettin T."/>
            <person name="Detter J.C."/>
            <person name="Han C."/>
            <person name="Larimer F."/>
            <person name="Land M."/>
            <person name="Hauser L."/>
            <person name="Markowitz V."/>
            <person name="Cheng J.F."/>
            <person name="Hugenholtz P."/>
            <person name="Woyke T."/>
            <person name="Wu D."/>
            <person name="Steenblock K."/>
            <person name="Schneider S."/>
            <person name="Pukall R."/>
            <person name="Goeker M."/>
            <person name="Klenk H.P."/>
            <person name="Eisen J.A."/>
        </authorList>
    </citation>
    <scope>NUCLEOTIDE SEQUENCE [LARGE SCALE GENOMIC DNA]</scope>
    <source>
        <strain evidence="10">ATCC 49802 / DSM 20745 / S 6022</strain>
    </source>
</reference>
<organism evidence="9 10">
    <name type="scientific">Sphaerobacter thermophilus (strain ATCC 49802 / DSM 20745 / KCCM 41009 / NCIMB 13125 / S 6022)</name>
    <dbReference type="NCBI Taxonomy" id="479434"/>
    <lineage>
        <taxon>Bacteria</taxon>
        <taxon>Pseudomonadati</taxon>
        <taxon>Thermomicrobiota</taxon>
        <taxon>Thermomicrobia</taxon>
        <taxon>Sphaerobacterales</taxon>
        <taxon>Sphaerobacterineae</taxon>
        <taxon>Sphaerobacteraceae</taxon>
        <taxon>Sphaerobacter</taxon>
    </lineage>
</organism>
<evidence type="ECO:0000259" key="8">
    <source>
        <dbReference type="Pfam" id="PF09115"/>
    </source>
</evidence>
<dbReference type="HOGENOM" id="CLU_006229_4_0_0"/>
<dbReference type="Proteomes" id="UP000002027">
    <property type="component" value="Chromosome 1"/>
</dbReference>
<dbReference type="SUPFAM" id="SSF52540">
    <property type="entry name" value="P-loop containing nucleoside triphosphate hydrolases"/>
    <property type="match status" value="1"/>
</dbReference>
<dbReference type="EC" id="2.7.7.7" evidence="1"/>
<evidence type="ECO:0000256" key="5">
    <source>
        <dbReference type="ARBA" id="ARBA00022705"/>
    </source>
</evidence>
<dbReference type="Gene3D" id="3.40.50.300">
    <property type="entry name" value="P-loop containing nucleotide triphosphate hydrolases"/>
    <property type="match status" value="1"/>
</dbReference>
<dbReference type="GO" id="GO:0006261">
    <property type="term" value="P:DNA-templated DNA replication"/>
    <property type="evidence" value="ECO:0007669"/>
    <property type="project" value="TreeGrafter"/>
</dbReference>
<dbReference type="KEGG" id="sti:Sthe_0659"/>
<evidence type="ECO:0000256" key="4">
    <source>
        <dbReference type="ARBA" id="ARBA00022695"/>
    </source>
</evidence>
<keyword evidence="10" id="KW-1185">Reference proteome</keyword>
<evidence type="ECO:0000313" key="10">
    <source>
        <dbReference type="Proteomes" id="UP000002027"/>
    </source>
</evidence>
<dbReference type="PANTHER" id="PTHR11669">
    <property type="entry name" value="REPLICATION FACTOR C / DNA POLYMERASE III GAMMA-TAU SUBUNIT"/>
    <property type="match status" value="1"/>
</dbReference>
<keyword evidence="6" id="KW-0239">DNA-directed DNA polymerase</keyword>
<dbReference type="PANTHER" id="PTHR11669:SF8">
    <property type="entry name" value="DNA POLYMERASE III SUBUNIT DELTA"/>
    <property type="match status" value="1"/>
</dbReference>
<keyword evidence="5" id="KW-0235">DNA replication</keyword>
<name>D1C1H9_SPHTD</name>
<dbReference type="STRING" id="479434.Sthe_0659"/>
<dbReference type="Pfam" id="PF09115">
    <property type="entry name" value="DNApol3-delta_C"/>
    <property type="match status" value="1"/>
</dbReference>
<evidence type="ECO:0000313" key="9">
    <source>
        <dbReference type="EMBL" id="ACZ38096.1"/>
    </source>
</evidence>
<accession>D1C1H9</accession>
<dbReference type="GO" id="GO:0008408">
    <property type="term" value="F:3'-5' exonuclease activity"/>
    <property type="evidence" value="ECO:0007669"/>
    <property type="project" value="InterPro"/>
</dbReference>
<keyword evidence="4 9" id="KW-0548">Nucleotidyltransferase</keyword>
<dbReference type="eggNOG" id="COG2812">
    <property type="taxonomic scope" value="Bacteria"/>
</dbReference>
<comment type="catalytic activity">
    <reaction evidence="7">
        <text>DNA(n) + a 2'-deoxyribonucleoside 5'-triphosphate = DNA(n+1) + diphosphate</text>
        <dbReference type="Rhea" id="RHEA:22508"/>
        <dbReference type="Rhea" id="RHEA-COMP:17339"/>
        <dbReference type="Rhea" id="RHEA-COMP:17340"/>
        <dbReference type="ChEBI" id="CHEBI:33019"/>
        <dbReference type="ChEBI" id="CHEBI:61560"/>
        <dbReference type="ChEBI" id="CHEBI:173112"/>
        <dbReference type="EC" id="2.7.7.7"/>
    </reaction>
</comment>
<dbReference type="InParanoid" id="D1C1H9"/>
<dbReference type="EMBL" id="CP001823">
    <property type="protein sequence ID" value="ACZ38096.1"/>
    <property type="molecule type" value="Genomic_DNA"/>
</dbReference>
<protein>
    <recommendedName>
        <fullName evidence="2">DNA polymerase III subunit delta'</fullName>
        <ecNumber evidence="1">2.7.7.7</ecNumber>
    </recommendedName>
</protein>
<dbReference type="NCBIfam" id="TIGR00678">
    <property type="entry name" value="holB"/>
    <property type="match status" value="1"/>
</dbReference>
<keyword evidence="3 9" id="KW-0808">Transferase</keyword>
<dbReference type="AlphaFoldDB" id="D1C1H9"/>
<dbReference type="GO" id="GO:0003887">
    <property type="term" value="F:DNA-directed DNA polymerase activity"/>
    <property type="evidence" value="ECO:0007669"/>
    <property type="project" value="UniProtKB-EC"/>
</dbReference>